<accession>A0A8J5JEC2</accession>
<dbReference type="EMBL" id="JAENGY010000137">
    <property type="protein sequence ID" value="KAG6972329.1"/>
    <property type="molecule type" value="Genomic_DNA"/>
</dbReference>
<keyword evidence="2" id="KW-1185">Reference proteome</keyword>
<comment type="caution">
    <text evidence="1">The sequence shown here is derived from an EMBL/GenBank/DDBJ whole genome shotgun (WGS) entry which is preliminary data.</text>
</comment>
<evidence type="ECO:0000313" key="2">
    <source>
        <dbReference type="Proteomes" id="UP000709295"/>
    </source>
</evidence>
<gene>
    <name evidence="1" type="ORF">JG688_00004057</name>
</gene>
<dbReference type="Proteomes" id="UP000709295">
    <property type="component" value="Unassembled WGS sequence"/>
</dbReference>
<reference evidence="1" key="1">
    <citation type="submission" date="2021-01" db="EMBL/GenBank/DDBJ databases">
        <title>Phytophthora aleatoria, a newly-described species from Pinus radiata is distinct from Phytophthora cactorum isolates based on comparative genomics.</title>
        <authorList>
            <person name="Mcdougal R."/>
            <person name="Panda P."/>
            <person name="Williams N."/>
            <person name="Studholme D.J."/>
        </authorList>
    </citation>
    <scope>NUCLEOTIDE SEQUENCE</scope>
    <source>
        <strain evidence="1">NZFS 4037</strain>
    </source>
</reference>
<organism evidence="1 2">
    <name type="scientific">Phytophthora aleatoria</name>
    <dbReference type="NCBI Taxonomy" id="2496075"/>
    <lineage>
        <taxon>Eukaryota</taxon>
        <taxon>Sar</taxon>
        <taxon>Stramenopiles</taxon>
        <taxon>Oomycota</taxon>
        <taxon>Peronosporomycetes</taxon>
        <taxon>Peronosporales</taxon>
        <taxon>Peronosporaceae</taxon>
        <taxon>Phytophthora</taxon>
    </lineage>
</organism>
<evidence type="ECO:0000313" key="1">
    <source>
        <dbReference type="EMBL" id="KAG6972329.1"/>
    </source>
</evidence>
<proteinExistence type="predicted"/>
<dbReference type="AlphaFoldDB" id="A0A8J5JEC2"/>
<sequence length="83" mass="9753">MDEMSFYFDCIAVMTDDEDVGVGVDVVRKVGKRLMVTLTTKATGLADREKYYCDFTAWMTREIFCQWLKSWNQELVNSGRHHY</sequence>
<protein>
    <submittedName>
        <fullName evidence="1">Uncharacterized protein</fullName>
    </submittedName>
</protein>
<name>A0A8J5JEC2_9STRA</name>